<dbReference type="InterPro" id="IPR036397">
    <property type="entry name" value="RNaseH_sf"/>
</dbReference>
<dbReference type="WBParaSite" id="jg26810">
    <property type="protein sequence ID" value="jg26810"/>
    <property type="gene ID" value="jg26810"/>
</dbReference>
<evidence type="ECO:0000313" key="1">
    <source>
        <dbReference type="Proteomes" id="UP000887574"/>
    </source>
</evidence>
<sequence length="347" mass="40713">MKTNNAASYEIIFQSIKLAWKRMSVEPVFRLVLMDFDDAEVKAVIGKIRLEQFVMYFNLEWMSKPLQIWNSFREPIRTNNAWEGFHSFLKRRNTVGNAVRRFEETGSNKNRIGQGRPRSARDEENVAAAAIAITAEPSTKFNSTRKLGKKMAISRDSAHRILVEDLGLKPYKMLSRQELGLAHIIKRLQRCRGMRRSFTDEKIFTIEQAHNKQNDRVWMKELPAIEERLVTHEQHPQQVMVFAAICFNGKMPLVFADPDFSYNQAYYRQRILRHAVKPWAEEFFGEEQWTFQQDGAPMHTATLTQDWLRRNFPNFIDKNEWPPRSLISIRWTFQFGQSLKTECASSS</sequence>
<dbReference type="GO" id="GO:0003676">
    <property type="term" value="F:nucleic acid binding"/>
    <property type="evidence" value="ECO:0007669"/>
    <property type="project" value="InterPro"/>
</dbReference>
<protein>
    <submittedName>
        <fullName evidence="2">Transposase</fullName>
    </submittedName>
</protein>
<dbReference type="PANTHER" id="PTHR46068">
    <property type="entry name" value="PROTEIN CBG27172"/>
    <property type="match status" value="1"/>
</dbReference>
<evidence type="ECO:0000313" key="2">
    <source>
        <dbReference type="WBParaSite" id="jg26810"/>
    </source>
</evidence>
<proteinExistence type="predicted"/>
<organism evidence="1 2">
    <name type="scientific">Ditylenchus dipsaci</name>
    <dbReference type="NCBI Taxonomy" id="166011"/>
    <lineage>
        <taxon>Eukaryota</taxon>
        <taxon>Metazoa</taxon>
        <taxon>Ecdysozoa</taxon>
        <taxon>Nematoda</taxon>
        <taxon>Chromadorea</taxon>
        <taxon>Rhabditida</taxon>
        <taxon>Tylenchina</taxon>
        <taxon>Tylenchomorpha</taxon>
        <taxon>Sphaerularioidea</taxon>
        <taxon>Anguinidae</taxon>
        <taxon>Anguininae</taxon>
        <taxon>Ditylenchus</taxon>
    </lineage>
</organism>
<dbReference type="Proteomes" id="UP000887574">
    <property type="component" value="Unplaced"/>
</dbReference>
<dbReference type="PANTHER" id="PTHR46068:SF1">
    <property type="entry name" value="TRANSPOSASE IS30-LIKE HTH DOMAIN-CONTAINING PROTEIN"/>
    <property type="match status" value="1"/>
</dbReference>
<dbReference type="AlphaFoldDB" id="A0A915E498"/>
<accession>A0A915E498</accession>
<name>A0A915E498_9BILA</name>
<dbReference type="Gene3D" id="3.30.420.10">
    <property type="entry name" value="Ribonuclease H-like superfamily/Ribonuclease H"/>
    <property type="match status" value="1"/>
</dbReference>
<reference evidence="2" key="1">
    <citation type="submission" date="2022-11" db="UniProtKB">
        <authorList>
            <consortium name="WormBaseParasite"/>
        </authorList>
    </citation>
    <scope>IDENTIFICATION</scope>
</reference>
<keyword evidence="1" id="KW-1185">Reference proteome</keyword>